<feature type="chain" id="PRO_5047022601" evidence="3">
    <location>
        <begin position="26"/>
        <end position="477"/>
    </location>
</feature>
<keyword evidence="5" id="KW-1185">Reference proteome</keyword>
<dbReference type="EMBL" id="JARPYI010000016">
    <property type="protein sequence ID" value="MDT2602119.1"/>
    <property type="molecule type" value="Genomic_DNA"/>
</dbReference>
<feature type="signal peptide" evidence="3">
    <location>
        <begin position="1"/>
        <end position="25"/>
    </location>
</feature>
<feature type="compositionally biased region" description="Polar residues" evidence="1">
    <location>
        <begin position="401"/>
        <end position="416"/>
    </location>
</feature>
<keyword evidence="2" id="KW-0472">Membrane</keyword>
<gene>
    <name evidence="4" type="ORF">P7D85_20365</name>
</gene>
<feature type="region of interest" description="Disordered" evidence="1">
    <location>
        <begin position="65"/>
        <end position="139"/>
    </location>
</feature>
<accession>A0ABU3F4Q8</accession>
<evidence type="ECO:0000313" key="5">
    <source>
        <dbReference type="Proteomes" id="UP001252875"/>
    </source>
</evidence>
<keyword evidence="3" id="KW-0732">Signal</keyword>
<feature type="compositionally biased region" description="Low complexity" evidence="1">
    <location>
        <begin position="65"/>
        <end position="78"/>
    </location>
</feature>
<feature type="compositionally biased region" description="Low complexity" evidence="1">
    <location>
        <begin position="93"/>
        <end position="102"/>
    </location>
</feature>
<dbReference type="Proteomes" id="UP001252875">
    <property type="component" value="Unassembled WGS sequence"/>
</dbReference>
<dbReference type="NCBIfam" id="TIGR01167">
    <property type="entry name" value="LPXTG_anchor"/>
    <property type="match status" value="1"/>
</dbReference>
<organism evidence="4 5">
    <name type="scientific">Enterococcus hulanensis</name>
    <dbReference type="NCBI Taxonomy" id="2559929"/>
    <lineage>
        <taxon>Bacteria</taxon>
        <taxon>Bacillati</taxon>
        <taxon>Bacillota</taxon>
        <taxon>Bacilli</taxon>
        <taxon>Lactobacillales</taxon>
        <taxon>Enterococcaceae</taxon>
        <taxon>Enterococcus</taxon>
    </lineage>
</organism>
<feature type="transmembrane region" description="Helical" evidence="2">
    <location>
        <begin position="452"/>
        <end position="472"/>
    </location>
</feature>
<proteinExistence type="predicted"/>
<evidence type="ECO:0000313" key="4">
    <source>
        <dbReference type="EMBL" id="MDT2602119.1"/>
    </source>
</evidence>
<dbReference type="RefSeq" id="WP_311821520.1">
    <property type="nucleotide sequence ID" value="NZ_JARPYF010000001.1"/>
</dbReference>
<name>A0ABU3F4Q8_9ENTE</name>
<keyword evidence="2" id="KW-1133">Transmembrane helix</keyword>
<reference evidence="4 5" key="1">
    <citation type="submission" date="2023-03" db="EMBL/GenBank/DDBJ databases">
        <authorList>
            <person name="Shen W."/>
            <person name="Cai J."/>
        </authorList>
    </citation>
    <scope>NUCLEOTIDE SEQUENCE [LARGE SCALE GENOMIC DNA]</scope>
    <source>
        <strain evidence="4 5">D6-4</strain>
    </source>
</reference>
<protein>
    <submittedName>
        <fullName evidence="4">LPXTG cell wall anchor domain-containing protein</fullName>
    </submittedName>
</protein>
<comment type="caution">
    <text evidence="4">The sequence shown here is derived from an EMBL/GenBank/DDBJ whole genome shotgun (WGS) entry which is preliminary data.</text>
</comment>
<evidence type="ECO:0000256" key="2">
    <source>
        <dbReference type="SAM" id="Phobius"/>
    </source>
</evidence>
<feature type="region of interest" description="Disordered" evidence="1">
    <location>
        <begin position="396"/>
        <end position="432"/>
    </location>
</feature>
<keyword evidence="2" id="KW-0812">Transmembrane</keyword>
<sequence length="477" mass="52489">MAKKSVYLFSTVILGFSLAPISVWGDEITEPTANNVTTELIESPSDGSSVAGAEAEQPIELAAAAETTEQTSEIAATEPVSEINTEVPEYSETPELPVAPAEAVEEDSIAEEAQSLEEQEPAPSTEPEITEAAQPEPTVAAVNTRAAKTALKNDHDGKIVDHNKAITDETTKIPDAYEFMPNFANVKDIVIGGTTNYTTDGYSYVFDLDTEKPNTITITYKNVGTYNGKVIDMRITVKGWTALAGRQVLYINKDNGITMKGISDVLLNYAFLDQLTASPVKLSGFFNFTDIDFEQSIDLFNNNNIQNFYVTKNNQLYFKVHNDYIKIGEINNQKTDHYDMRYWLTYTYKNVSNFDVRYNQDYETDAVFNYSFKLPLSMNAPGFVDPTIPLDVEMPDELNPAANTNQKPAANPTAISGKTPDVASSLPESAEREKIPVAQATQAELPKTNEQVSSVFTLIGGACIFLFTALFLNKKKA</sequence>
<evidence type="ECO:0000256" key="3">
    <source>
        <dbReference type="SAM" id="SignalP"/>
    </source>
</evidence>
<feature type="compositionally biased region" description="Acidic residues" evidence="1">
    <location>
        <begin position="103"/>
        <end position="120"/>
    </location>
</feature>
<evidence type="ECO:0000256" key="1">
    <source>
        <dbReference type="SAM" id="MobiDB-lite"/>
    </source>
</evidence>